<evidence type="ECO:0000313" key="4">
    <source>
        <dbReference type="Proteomes" id="UP001209654"/>
    </source>
</evidence>
<organism evidence="3 4">
    <name type="scientific">Arthrobacter mangrovi</name>
    <dbReference type="NCBI Taxonomy" id="2966350"/>
    <lineage>
        <taxon>Bacteria</taxon>
        <taxon>Bacillati</taxon>
        <taxon>Actinomycetota</taxon>
        <taxon>Actinomycetes</taxon>
        <taxon>Micrococcales</taxon>
        <taxon>Micrococcaceae</taxon>
        <taxon>Arthrobacter</taxon>
    </lineage>
</organism>
<gene>
    <name evidence="3" type="ORF">AHIS1636_26300</name>
</gene>
<dbReference type="PANTHER" id="PTHR46553:SF3">
    <property type="entry name" value="ADENINE NUCLEOTIDE ALPHA HYDROLASES-LIKE SUPERFAMILY PROTEIN"/>
    <property type="match status" value="1"/>
</dbReference>
<sequence>MNNDDGPRRPLVLVGVDGSPHSHHALREARRFAGLLGCDIEVLTAWQFPLMVEPTTVYQWDPADDARQLQEASVRDVFGTEEPTGVARTVQQGQPAHLLIEASRHAELLVVGCRGHGGFAGLLLGSVSSAVAAHAHCSVLITHIEHVA</sequence>
<comment type="caution">
    <text evidence="3">The sequence shown here is derived from an EMBL/GenBank/DDBJ whole genome shotgun (WGS) entry which is preliminary data.</text>
</comment>
<dbReference type="PRINTS" id="PR01438">
    <property type="entry name" value="UNVRSLSTRESS"/>
</dbReference>
<proteinExistence type="inferred from homology"/>
<comment type="similarity">
    <text evidence="1">Belongs to the universal stress protein A family.</text>
</comment>
<evidence type="ECO:0000259" key="2">
    <source>
        <dbReference type="Pfam" id="PF00582"/>
    </source>
</evidence>
<evidence type="ECO:0000256" key="1">
    <source>
        <dbReference type="ARBA" id="ARBA00008791"/>
    </source>
</evidence>
<keyword evidence="4" id="KW-1185">Reference proteome</keyword>
<dbReference type="Gene3D" id="3.40.50.620">
    <property type="entry name" value="HUPs"/>
    <property type="match status" value="1"/>
</dbReference>
<dbReference type="SUPFAM" id="SSF52402">
    <property type="entry name" value="Adenine nucleotide alpha hydrolases-like"/>
    <property type="match status" value="1"/>
</dbReference>
<dbReference type="Pfam" id="PF00582">
    <property type="entry name" value="Usp"/>
    <property type="match status" value="1"/>
</dbReference>
<dbReference type="InterPro" id="IPR006015">
    <property type="entry name" value="Universal_stress_UspA"/>
</dbReference>
<dbReference type="InterPro" id="IPR014729">
    <property type="entry name" value="Rossmann-like_a/b/a_fold"/>
</dbReference>
<dbReference type="InterPro" id="IPR006016">
    <property type="entry name" value="UspA"/>
</dbReference>
<dbReference type="Proteomes" id="UP001209654">
    <property type="component" value="Unassembled WGS sequence"/>
</dbReference>
<name>A0ABQ5MW74_9MICC</name>
<evidence type="ECO:0000313" key="3">
    <source>
        <dbReference type="EMBL" id="GLB68188.1"/>
    </source>
</evidence>
<reference evidence="3 4" key="1">
    <citation type="journal article" date="2023" name="Int. J. Syst. Evol. Microbiol.">
        <title>Arthrobacter mangrovi sp. nov., an actinobacterium isolated from the rhizosphere of a mangrove.</title>
        <authorList>
            <person name="Hamada M."/>
            <person name="Saitou S."/>
            <person name="Enomoto N."/>
            <person name="Nanri K."/>
            <person name="Hidaka K."/>
            <person name="Miura T."/>
            <person name="Tamura T."/>
        </authorList>
    </citation>
    <scope>NUCLEOTIDE SEQUENCE [LARGE SCALE GENOMIC DNA]</scope>
    <source>
        <strain evidence="3 4">NBRC 112813</strain>
    </source>
</reference>
<dbReference type="PANTHER" id="PTHR46553">
    <property type="entry name" value="ADENINE NUCLEOTIDE ALPHA HYDROLASES-LIKE SUPERFAMILY PROTEIN"/>
    <property type="match status" value="1"/>
</dbReference>
<accession>A0ABQ5MW74</accession>
<protein>
    <submittedName>
        <fullName evidence="3">Universal stress protein</fullName>
    </submittedName>
</protein>
<feature type="domain" description="UspA" evidence="2">
    <location>
        <begin position="12"/>
        <end position="142"/>
    </location>
</feature>
<dbReference type="EMBL" id="BRVS01000013">
    <property type="protein sequence ID" value="GLB68188.1"/>
    <property type="molecule type" value="Genomic_DNA"/>
</dbReference>
<dbReference type="RefSeq" id="WP_264796287.1">
    <property type="nucleotide sequence ID" value="NZ_BRVS01000013.1"/>
</dbReference>